<dbReference type="Pfam" id="PF16740">
    <property type="entry name" value="SKA2"/>
    <property type="match status" value="1"/>
</dbReference>
<dbReference type="GO" id="GO:0051315">
    <property type="term" value="P:attachment of mitotic spindle microtubules to kinetochore"/>
    <property type="evidence" value="ECO:0007669"/>
    <property type="project" value="Ensembl"/>
</dbReference>
<evidence type="ECO:0000256" key="4">
    <source>
        <dbReference type="ARBA" id="ARBA00022454"/>
    </source>
</evidence>
<gene>
    <name evidence="15" type="primary">SKA2</name>
</gene>
<dbReference type="GO" id="GO:0008017">
    <property type="term" value="F:microtubule binding"/>
    <property type="evidence" value="ECO:0007669"/>
    <property type="project" value="Ensembl"/>
</dbReference>
<keyword evidence="10" id="KW-0206">Cytoskeleton</keyword>
<evidence type="ECO:0000256" key="12">
    <source>
        <dbReference type="ARBA" id="ARBA00023328"/>
    </source>
</evidence>
<dbReference type="InterPro" id="IPR026762">
    <property type="entry name" value="Ska2"/>
</dbReference>
<keyword evidence="11" id="KW-0131">Cell cycle</keyword>
<evidence type="ECO:0000256" key="8">
    <source>
        <dbReference type="ARBA" id="ARBA00022776"/>
    </source>
</evidence>
<comment type="subcellular location">
    <subcellularLocation>
        <location evidence="2">Chromosome</location>
        <location evidence="2">Centromere</location>
        <location evidence="2">Kinetochore</location>
    </subcellularLocation>
    <subcellularLocation>
        <location evidence="1">Cytoplasm</location>
        <location evidence="1">Cytoskeleton</location>
        <location evidence="1">Spindle</location>
    </subcellularLocation>
</comment>
<sequence>MGELMGFLENPVTLLEKLSVLKSRYKMLCAQLEEISKEQKESMGCIHATLENTMKMVQALQRHTDLELSPLSEEEQTAAQQLACKTVKITDPPLEEVIMALHA</sequence>
<dbReference type="AlphaFoldDB" id="A0A8C0GPE2"/>
<evidence type="ECO:0000256" key="7">
    <source>
        <dbReference type="ARBA" id="ARBA00022701"/>
    </source>
</evidence>
<dbReference type="GO" id="GO:0072687">
    <property type="term" value="C:meiotic spindle"/>
    <property type="evidence" value="ECO:0007669"/>
    <property type="project" value="Ensembl"/>
</dbReference>
<evidence type="ECO:0000256" key="10">
    <source>
        <dbReference type="ARBA" id="ARBA00023212"/>
    </source>
</evidence>
<dbReference type="GO" id="GO:0007056">
    <property type="term" value="P:spindle assembly involved in female meiosis"/>
    <property type="evidence" value="ECO:0007669"/>
    <property type="project" value="Ensembl"/>
</dbReference>
<keyword evidence="5" id="KW-0963">Cytoplasm</keyword>
<dbReference type="GO" id="GO:0170027">
    <property type="term" value="C:SKA complex"/>
    <property type="evidence" value="ECO:0007669"/>
    <property type="project" value="Ensembl"/>
</dbReference>
<evidence type="ECO:0000256" key="13">
    <source>
        <dbReference type="ARBA" id="ARBA00029651"/>
    </source>
</evidence>
<keyword evidence="7" id="KW-0493">Microtubule</keyword>
<evidence type="ECO:0000256" key="3">
    <source>
        <dbReference type="ARBA" id="ARBA00010684"/>
    </source>
</evidence>
<keyword evidence="16" id="KW-1185">Reference proteome</keyword>
<evidence type="ECO:0000313" key="16">
    <source>
        <dbReference type="Proteomes" id="UP000694404"/>
    </source>
</evidence>
<keyword evidence="4" id="KW-0158">Chromosome</keyword>
<comment type="similarity">
    <text evidence="3">Belongs to the SKA2 family.</text>
</comment>
<evidence type="ECO:0000256" key="9">
    <source>
        <dbReference type="ARBA" id="ARBA00022838"/>
    </source>
</evidence>
<accession>A0A8C0GPE2</accession>
<proteinExistence type="inferred from homology"/>
<evidence type="ECO:0000259" key="14">
    <source>
        <dbReference type="Pfam" id="PF16740"/>
    </source>
</evidence>
<dbReference type="Ensembl" id="ENSCABT00000012130.1">
    <property type="protein sequence ID" value="ENSCABP00000011084.1"/>
    <property type="gene ID" value="ENSCABG00000008284.1"/>
</dbReference>
<dbReference type="GO" id="GO:0005876">
    <property type="term" value="C:spindle microtubule"/>
    <property type="evidence" value="ECO:0007669"/>
    <property type="project" value="Ensembl"/>
</dbReference>
<dbReference type="GO" id="GO:0031110">
    <property type="term" value="P:regulation of microtubule polymerization or depolymerization"/>
    <property type="evidence" value="ECO:0007669"/>
    <property type="project" value="Ensembl"/>
</dbReference>
<reference evidence="15" key="1">
    <citation type="submission" date="2025-08" db="UniProtKB">
        <authorList>
            <consortium name="Ensembl"/>
        </authorList>
    </citation>
    <scope>IDENTIFICATION</scope>
</reference>
<dbReference type="Proteomes" id="UP000694404">
    <property type="component" value="Unplaced"/>
</dbReference>
<dbReference type="Gene3D" id="6.10.250.1380">
    <property type="match status" value="1"/>
</dbReference>
<feature type="domain" description="Ska2 N-terminal" evidence="14">
    <location>
        <begin position="9"/>
        <end position="82"/>
    </location>
</feature>
<evidence type="ECO:0000256" key="5">
    <source>
        <dbReference type="ARBA" id="ARBA00022490"/>
    </source>
</evidence>
<dbReference type="GO" id="GO:0051296">
    <property type="term" value="P:establishment of meiotic spindle orientation"/>
    <property type="evidence" value="ECO:0007669"/>
    <property type="project" value="Ensembl"/>
</dbReference>
<protein>
    <recommendedName>
        <fullName evidence="13">Protein FAM33A</fullName>
    </recommendedName>
</protein>
<keyword evidence="12" id="KW-0137">Centromere</keyword>
<dbReference type="PANTHER" id="PTHR32017:SF3">
    <property type="entry name" value="SPINDLE AND KINETOCHORE-ASSOCIATED PROTEIN 2"/>
    <property type="match status" value="1"/>
</dbReference>
<dbReference type="GeneTree" id="ENSGT00390000009588"/>
<evidence type="ECO:0000256" key="1">
    <source>
        <dbReference type="ARBA" id="ARBA00004186"/>
    </source>
</evidence>
<evidence type="ECO:0000313" key="15">
    <source>
        <dbReference type="Ensembl" id="ENSCABP00000011084.1"/>
    </source>
</evidence>
<organism evidence="15 16">
    <name type="scientific">Chelonoidis abingdonii</name>
    <name type="common">Abingdon island giant tortoise</name>
    <name type="synonym">Testudo abingdonii</name>
    <dbReference type="NCBI Taxonomy" id="106734"/>
    <lineage>
        <taxon>Eukaryota</taxon>
        <taxon>Metazoa</taxon>
        <taxon>Chordata</taxon>
        <taxon>Craniata</taxon>
        <taxon>Vertebrata</taxon>
        <taxon>Euteleostomi</taxon>
        <taxon>Archelosauria</taxon>
        <taxon>Testudinata</taxon>
        <taxon>Testudines</taxon>
        <taxon>Cryptodira</taxon>
        <taxon>Durocryptodira</taxon>
        <taxon>Testudinoidea</taxon>
        <taxon>Testudinidae</taxon>
        <taxon>Chelonoidis</taxon>
    </lineage>
</organism>
<keyword evidence="9" id="KW-0995">Kinetochore</keyword>
<name>A0A8C0GPE2_CHEAB</name>
<dbReference type="InterPro" id="IPR042091">
    <property type="entry name" value="Ska2_N"/>
</dbReference>
<evidence type="ECO:0000256" key="11">
    <source>
        <dbReference type="ARBA" id="ARBA00023306"/>
    </source>
</evidence>
<evidence type="ECO:0000256" key="2">
    <source>
        <dbReference type="ARBA" id="ARBA00004629"/>
    </source>
</evidence>
<keyword evidence="6" id="KW-0132">Cell division</keyword>
<dbReference type="GO" id="GO:0051301">
    <property type="term" value="P:cell division"/>
    <property type="evidence" value="ECO:0007669"/>
    <property type="project" value="UniProtKB-KW"/>
</dbReference>
<reference evidence="15" key="2">
    <citation type="submission" date="2025-09" db="UniProtKB">
        <authorList>
            <consortium name="Ensembl"/>
        </authorList>
    </citation>
    <scope>IDENTIFICATION</scope>
</reference>
<dbReference type="PANTHER" id="PTHR32017">
    <property type="entry name" value="SPINDLE AND KINETOCHORE-ASSOCIATED PROTEIN 2"/>
    <property type="match status" value="1"/>
</dbReference>
<evidence type="ECO:0000256" key="6">
    <source>
        <dbReference type="ARBA" id="ARBA00022618"/>
    </source>
</evidence>
<keyword evidence="8" id="KW-0498">Mitosis</keyword>